<organism evidence="1 2">
    <name type="scientific">Lautropia dentalis</name>
    <dbReference type="NCBI Taxonomy" id="2490857"/>
    <lineage>
        <taxon>Bacteria</taxon>
        <taxon>Pseudomonadati</taxon>
        <taxon>Pseudomonadota</taxon>
        <taxon>Betaproteobacteria</taxon>
        <taxon>Burkholderiales</taxon>
        <taxon>Burkholderiaceae</taxon>
        <taxon>Lautropia</taxon>
    </lineage>
</organism>
<dbReference type="PANTHER" id="PTHR28055:SF1">
    <property type="entry name" value="ALTERED INHERITANCE OF MITOCHONDRIA PROTEIN 41, MITOCHONDRIAL"/>
    <property type="match status" value="1"/>
</dbReference>
<dbReference type="Proteomes" id="UP000270261">
    <property type="component" value="Unassembled WGS sequence"/>
</dbReference>
<sequence length="152" mass="16475">MNAAADLKTRIDADMKAAMRAREKVRLGALRLLLAAIKQKEVDERITLDDTQVLAIIEKLSKQRRDSIEQFEKAGRTELAEQERAELAVLDTYRPAQADEAQISAVIEAAMAETGATGMADMGKVMAIVKARLAGQADLAAVSARVRARLAA</sequence>
<gene>
    <name evidence="1" type="ORF">EHV23_01220</name>
</gene>
<dbReference type="InterPro" id="IPR019004">
    <property type="entry name" value="YqeY/Aim41"/>
</dbReference>
<dbReference type="Gene3D" id="1.10.10.410">
    <property type="match status" value="1"/>
</dbReference>
<dbReference type="InterPro" id="IPR003789">
    <property type="entry name" value="Asn/Gln_tRNA_amidoTrase-B-like"/>
</dbReference>
<dbReference type="Gene3D" id="1.10.1510.10">
    <property type="entry name" value="Uncharacterised protein YqeY/AIM41 PF09424, N-terminal domain"/>
    <property type="match status" value="1"/>
</dbReference>
<name>A0A426FQF7_9BURK</name>
<dbReference type="InterPro" id="IPR023168">
    <property type="entry name" value="GatB_Yqey_C_2"/>
</dbReference>
<proteinExistence type="predicted"/>
<accession>A0A426FQF7</accession>
<dbReference type="GO" id="GO:0016884">
    <property type="term" value="F:carbon-nitrogen ligase activity, with glutamine as amido-N-donor"/>
    <property type="evidence" value="ECO:0007669"/>
    <property type="project" value="InterPro"/>
</dbReference>
<dbReference type="InterPro" id="IPR042184">
    <property type="entry name" value="YqeY/Aim41_N"/>
</dbReference>
<keyword evidence="2" id="KW-1185">Reference proteome</keyword>
<protein>
    <submittedName>
        <fullName evidence="1">GatB/YqeY domain-containing protein</fullName>
    </submittedName>
</protein>
<dbReference type="SUPFAM" id="SSF89095">
    <property type="entry name" value="GatB/YqeY motif"/>
    <property type="match status" value="1"/>
</dbReference>
<comment type="caution">
    <text evidence="1">The sequence shown here is derived from an EMBL/GenBank/DDBJ whole genome shotgun (WGS) entry which is preliminary data.</text>
</comment>
<reference evidence="1 2" key="1">
    <citation type="submission" date="2018-11" db="EMBL/GenBank/DDBJ databases">
        <title>Genome sequencing of Lautropia sp. KCOM 2505 (= ChDC F240).</title>
        <authorList>
            <person name="Kook J.-K."/>
            <person name="Park S.-N."/>
            <person name="Lim Y.K."/>
        </authorList>
    </citation>
    <scope>NUCLEOTIDE SEQUENCE [LARGE SCALE GENOMIC DNA]</scope>
    <source>
        <strain evidence="1 2">KCOM 2505</strain>
    </source>
</reference>
<dbReference type="AlphaFoldDB" id="A0A426FQF7"/>
<dbReference type="EMBL" id="RRUE01000001">
    <property type="protein sequence ID" value="RRN44929.1"/>
    <property type="molecule type" value="Genomic_DNA"/>
</dbReference>
<dbReference type="PANTHER" id="PTHR28055">
    <property type="entry name" value="ALTERED INHERITANCE OF MITOCHONDRIA PROTEIN 41, MITOCHONDRIAL"/>
    <property type="match status" value="1"/>
</dbReference>
<dbReference type="OrthoDB" id="9788127at2"/>
<evidence type="ECO:0000313" key="2">
    <source>
        <dbReference type="Proteomes" id="UP000270261"/>
    </source>
</evidence>
<evidence type="ECO:0000313" key="1">
    <source>
        <dbReference type="EMBL" id="RRN44929.1"/>
    </source>
</evidence>
<dbReference type="Pfam" id="PF09424">
    <property type="entry name" value="YqeY"/>
    <property type="match status" value="1"/>
</dbReference>
<dbReference type="RefSeq" id="WP_125094360.1">
    <property type="nucleotide sequence ID" value="NZ_RRUE01000001.1"/>
</dbReference>